<evidence type="ECO:0000313" key="6">
    <source>
        <dbReference type="Proteomes" id="UP000006546"/>
    </source>
</evidence>
<organism evidence="5 6">
    <name type="scientific">Treponema brennaborense (strain DSM 12168 / CIP 105900 / DD5/3)</name>
    <dbReference type="NCBI Taxonomy" id="906968"/>
    <lineage>
        <taxon>Bacteria</taxon>
        <taxon>Pseudomonadati</taxon>
        <taxon>Spirochaetota</taxon>
        <taxon>Spirochaetia</taxon>
        <taxon>Spirochaetales</taxon>
        <taxon>Treponemataceae</taxon>
        <taxon>Treponema</taxon>
    </lineage>
</organism>
<dbReference type="CDD" id="cd06279">
    <property type="entry name" value="PBP1_LacI-like"/>
    <property type="match status" value="1"/>
</dbReference>
<dbReference type="EMBL" id="CP002696">
    <property type="protein sequence ID" value="AEE15896.1"/>
    <property type="molecule type" value="Genomic_DNA"/>
</dbReference>
<dbReference type="PANTHER" id="PTHR30146:SF138">
    <property type="entry name" value="TRANSCRIPTIONAL REGULATORY PROTEIN"/>
    <property type="match status" value="1"/>
</dbReference>
<keyword evidence="1" id="KW-0805">Transcription regulation</keyword>
<dbReference type="InterPro" id="IPR010982">
    <property type="entry name" value="Lambda_DNA-bd_dom_sf"/>
</dbReference>
<dbReference type="Proteomes" id="UP000006546">
    <property type="component" value="Chromosome"/>
</dbReference>
<evidence type="ECO:0000313" key="5">
    <source>
        <dbReference type="EMBL" id="AEE15896.1"/>
    </source>
</evidence>
<dbReference type="GO" id="GO:0003700">
    <property type="term" value="F:DNA-binding transcription factor activity"/>
    <property type="evidence" value="ECO:0007669"/>
    <property type="project" value="TreeGrafter"/>
</dbReference>
<dbReference type="Pfam" id="PF00356">
    <property type="entry name" value="LacI"/>
    <property type="match status" value="1"/>
</dbReference>
<dbReference type="GO" id="GO:0000976">
    <property type="term" value="F:transcription cis-regulatory region binding"/>
    <property type="evidence" value="ECO:0007669"/>
    <property type="project" value="TreeGrafter"/>
</dbReference>
<dbReference type="RefSeq" id="WP_013757615.1">
    <property type="nucleotide sequence ID" value="NC_015500.1"/>
</dbReference>
<dbReference type="Gene3D" id="3.40.50.2300">
    <property type="match status" value="2"/>
</dbReference>
<dbReference type="HOGENOM" id="CLU_037628_6_1_12"/>
<keyword evidence="3" id="KW-0804">Transcription</keyword>
<dbReference type="InterPro" id="IPR000843">
    <property type="entry name" value="HTH_LacI"/>
</dbReference>
<dbReference type="SMART" id="SM00354">
    <property type="entry name" value="HTH_LACI"/>
    <property type="match status" value="1"/>
</dbReference>
<dbReference type="STRING" id="906968.Trebr_0452"/>
<dbReference type="PROSITE" id="PS50932">
    <property type="entry name" value="HTH_LACI_2"/>
    <property type="match status" value="1"/>
</dbReference>
<name>F4LP20_TREBD</name>
<dbReference type="Gene3D" id="1.10.260.40">
    <property type="entry name" value="lambda repressor-like DNA-binding domains"/>
    <property type="match status" value="1"/>
</dbReference>
<dbReference type="SUPFAM" id="SSF47413">
    <property type="entry name" value="lambda repressor-like DNA-binding domains"/>
    <property type="match status" value="1"/>
</dbReference>
<dbReference type="PANTHER" id="PTHR30146">
    <property type="entry name" value="LACI-RELATED TRANSCRIPTIONAL REPRESSOR"/>
    <property type="match status" value="1"/>
</dbReference>
<dbReference type="AlphaFoldDB" id="F4LP20"/>
<keyword evidence="2" id="KW-0238">DNA-binding</keyword>
<dbReference type="Pfam" id="PF13377">
    <property type="entry name" value="Peripla_BP_3"/>
    <property type="match status" value="1"/>
</dbReference>
<evidence type="ECO:0000256" key="1">
    <source>
        <dbReference type="ARBA" id="ARBA00023015"/>
    </source>
</evidence>
<evidence type="ECO:0000256" key="3">
    <source>
        <dbReference type="ARBA" id="ARBA00023163"/>
    </source>
</evidence>
<reference evidence="6" key="1">
    <citation type="submission" date="2011-04" db="EMBL/GenBank/DDBJ databases">
        <title>The complete genome of Treponema brennaborense DSM 12168.</title>
        <authorList>
            <person name="Lucas S."/>
            <person name="Han J."/>
            <person name="Lapidus A."/>
            <person name="Bruce D."/>
            <person name="Goodwin L."/>
            <person name="Pitluck S."/>
            <person name="Peters L."/>
            <person name="Kyrpides N."/>
            <person name="Mavromatis K."/>
            <person name="Ivanova N."/>
            <person name="Mikhailova N."/>
            <person name="Pagani I."/>
            <person name="Teshima H."/>
            <person name="Detter J.C."/>
            <person name="Tapia R."/>
            <person name="Han C."/>
            <person name="Land M."/>
            <person name="Hauser L."/>
            <person name="Markowitz V."/>
            <person name="Cheng J.-F."/>
            <person name="Hugenholtz P."/>
            <person name="Woyke T."/>
            <person name="Wu D."/>
            <person name="Gronow S."/>
            <person name="Wellnitz S."/>
            <person name="Brambilla E."/>
            <person name="Klenk H.-P."/>
            <person name="Eisen J.A."/>
        </authorList>
    </citation>
    <scope>NUCLEOTIDE SEQUENCE [LARGE SCALE GENOMIC DNA]</scope>
    <source>
        <strain evidence="6">DSM 12168 / CIP 105900 / DD5/3</strain>
    </source>
</reference>
<dbReference type="eggNOG" id="COG1609">
    <property type="taxonomic scope" value="Bacteria"/>
</dbReference>
<dbReference type="KEGG" id="tbe:Trebr_0452"/>
<evidence type="ECO:0000256" key="2">
    <source>
        <dbReference type="ARBA" id="ARBA00023125"/>
    </source>
</evidence>
<feature type="domain" description="HTH lacI-type" evidence="4">
    <location>
        <begin position="7"/>
        <end position="61"/>
    </location>
</feature>
<accession>F4LP20</accession>
<dbReference type="InterPro" id="IPR046335">
    <property type="entry name" value="LacI/GalR-like_sensor"/>
</dbReference>
<dbReference type="SUPFAM" id="SSF53822">
    <property type="entry name" value="Periplasmic binding protein-like I"/>
    <property type="match status" value="1"/>
</dbReference>
<proteinExistence type="predicted"/>
<gene>
    <name evidence="5" type="ordered locus">Trebr_0452</name>
</gene>
<dbReference type="InterPro" id="IPR028082">
    <property type="entry name" value="Peripla_BP_I"/>
</dbReference>
<keyword evidence="6" id="KW-1185">Reference proteome</keyword>
<sequence>MTKSGKPTIKDLAEKAGVSKTAVSFAFNSPERISSETYQRIMEIAEKMGYSPDPVARILAKRETKSIGILLPQSIPETFQNPYITEILRGIGSVCDREGLSILVLSPFKGIIAHTILNAAVDGLVIIGVTGTSDVHAVCRQRNMPYVTIDAGQSSDYVNVGIDDKSAARKLTEMLLEHGHRRICVCTLEPISTDLTDTASSETMQARRAGIFEAARHELAENAGAVYFVDTGATYERAYQIALQELKRKDRPTAVCCMAAIQAYGFYRAVRDVGLSIPEDVSVVTFDALPMSSVLYPQLTAVNQPGFEKGEAAAGLLVKLIAGEACRSVVLDSDIWAGNSVAAVNG</sequence>
<evidence type="ECO:0000259" key="4">
    <source>
        <dbReference type="PROSITE" id="PS50932"/>
    </source>
</evidence>
<protein>
    <submittedName>
        <fullName evidence="5">Transcriptional regulator, LacI family</fullName>
    </submittedName>
</protein>
<dbReference type="OrthoDB" id="305766at2"/>
<dbReference type="CDD" id="cd01392">
    <property type="entry name" value="HTH_LacI"/>
    <property type="match status" value="1"/>
</dbReference>